<dbReference type="Proteomes" id="UP000215616">
    <property type="component" value="Unassembled WGS sequence"/>
</dbReference>
<dbReference type="EMBL" id="NCDQ01000061">
    <property type="protein sequence ID" value="OYX04767.1"/>
    <property type="molecule type" value="Genomic_DNA"/>
</dbReference>
<comment type="caution">
    <text evidence="1">The sequence shown here is derived from an EMBL/GenBank/DDBJ whole genome shotgun (WGS) entry which is preliminary data.</text>
</comment>
<dbReference type="InterPro" id="IPR007948">
    <property type="entry name" value="DUF736"/>
</dbReference>
<evidence type="ECO:0008006" key="3">
    <source>
        <dbReference type="Google" id="ProtNLM"/>
    </source>
</evidence>
<protein>
    <recommendedName>
        <fullName evidence="3">DUF736 domain-containing protein</fullName>
    </recommendedName>
</protein>
<accession>A0A258DAN6</accession>
<organism evidence="1 2">
    <name type="scientific">Caulobacter vibrioides</name>
    <name type="common">Caulobacter crescentus</name>
    <dbReference type="NCBI Taxonomy" id="155892"/>
    <lineage>
        <taxon>Bacteria</taxon>
        <taxon>Pseudomonadati</taxon>
        <taxon>Pseudomonadota</taxon>
        <taxon>Alphaproteobacteria</taxon>
        <taxon>Caulobacterales</taxon>
        <taxon>Caulobacteraceae</taxon>
        <taxon>Caulobacter</taxon>
    </lineage>
</organism>
<sequence length="108" mass="11503">MASLGNVTRGAETGPFTGALRTTRFRADIEIVPAPDKPSAAHPDYRVYSNGVDLGAGWLNVGQISGREYIGLTLAHPDLGPRAIKVTLGRAAGQDDDDVFALIWNPED</sequence>
<evidence type="ECO:0000313" key="2">
    <source>
        <dbReference type="Proteomes" id="UP000215616"/>
    </source>
</evidence>
<proteinExistence type="predicted"/>
<reference evidence="1 2" key="1">
    <citation type="submission" date="2017-03" db="EMBL/GenBank/DDBJ databases">
        <title>Lifting the veil on microbial sulfur biogeochemistry in mining wastewaters.</title>
        <authorList>
            <person name="Kantor R.S."/>
            <person name="Colenbrander Nelson T."/>
            <person name="Marshall S."/>
            <person name="Bennett D."/>
            <person name="Apte S."/>
            <person name="Camacho D."/>
            <person name="Thomas B.C."/>
            <person name="Warren L.A."/>
            <person name="Banfield J.F."/>
        </authorList>
    </citation>
    <scope>NUCLEOTIDE SEQUENCE [LARGE SCALE GENOMIC DNA]</scope>
    <source>
        <strain evidence="1">32-67-7</strain>
    </source>
</reference>
<name>A0A258DAN6_CAUVI</name>
<gene>
    <name evidence="1" type="ORF">B7Z12_05520</name>
</gene>
<evidence type="ECO:0000313" key="1">
    <source>
        <dbReference type="EMBL" id="OYX04767.1"/>
    </source>
</evidence>
<dbReference type="Pfam" id="PF05284">
    <property type="entry name" value="DUF736"/>
    <property type="match status" value="1"/>
</dbReference>
<dbReference type="AlphaFoldDB" id="A0A258DAN6"/>